<accession>A0ABD3KS18</accession>
<dbReference type="EMBL" id="JBJKBG010000005">
    <property type="protein sequence ID" value="KAL3741104.1"/>
    <property type="molecule type" value="Genomic_DNA"/>
</dbReference>
<feature type="region of interest" description="Disordered" evidence="1">
    <location>
        <begin position="80"/>
        <end position="100"/>
    </location>
</feature>
<gene>
    <name evidence="2" type="ORF">ACJRO7_022249</name>
</gene>
<protein>
    <submittedName>
        <fullName evidence="2">Uncharacterized protein</fullName>
    </submittedName>
</protein>
<proteinExistence type="predicted"/>
<evidence type="ECO:0000256" key="1">
    <source>
        <dbReference type="SAM" id="MobiDB-lite"/>
    </source>
</evidence>
<reference evidence="2 3" key="1">
    <citation type="submission" date="2024-11" db="EMBL/GenBank/DDBJ databases">
        <title>Chromosome-level genome assembly of Eucalyptus globulus Labill. provides insights into its genome evolution.</title>
        <authorList>
            <person name="Li X."/>
        </authorList>
    </citation>
    <scope>NUCLEOTIDE SEQUENCE [LARGE SCALE GENOMIC DNA]</scope>
    <source>
        <strain evidence="2">CL2024</strain>
        <tissue evidence="2">Fresh tender leaves</tissue>
    </source>
</reference>
<evidence type="ECO:0000313" key="2">
    <source>
        <dbReference type="EMBL" id="KAL3741104.1"/>
    </source>
</evidence>
<dbReference type="Proteomes" id="UP001634007">
    <property type="component" value="Unassembled WGS sequence"/>
</dbReference>
<sequence length="100" mass="11197">MTTRATAKVARAAARIKATKGQQLATRVVGGTWDARQWFLVKGQCDWMAKQEAATVAMGGSEDERGMAWLVVAWAKEMKKEEDRDESKEEKWRGKMGCFG</sequence>
<dbReference type="AlphaFoldDB" id="A0ABD3KS18"/>
<comment type="caution">
    <text evidence="2">The sequence shown here is derived from an EMBL/GenBank/DDBJ whole genome shotgun (WGS) entry which is preliminary data.</text>
</comment>
<keyword evidence="3" id="KW-1185">Reference proteome</keyword>
<organism evidence="2 3">
    <name type="scientific">Eucalyptus globulus</name>
    <name type="common">Tasmanian blue gum</name>
    <dbReference type="NCBI Taxonomy" id="34317"/>
    <lineage>
        <taxon>Eukaryota</taxon>
        <taxon>Viridiplantae</taxon>
        <taxon>Streptophyta</taxon>
        <taxon>Embryophyta</taxon>
        <taxon>Tracheophyta</taxon>
        <taxon>Spermatophyta</taxon>
        <taxon>Magnoliopsida</taxon>
        <taxon>eudicotyledons</taxon>
        <taxon>Gunneridae</taxon>
        <taxon>Pentapetalae</taxon>
        <taxon>rosids</taxon>
        <taxon>malvids</taxon>
        <taxon>Myrtales</taxon>
        <taxon>Myrtaceae</taxon>
        <taxon>Myrtoideae</taxon>
        <taxon>Eucalypteae</taxon>
        <taxon>Eucalyptus</taxon>
    </lineage>
</organism>
<feature type="compositionally biased region" description="Basic and acidic residues" evidence="1">
    <location>
        <begin position="80"/>
        <end position="93"/>
    </location>
</feature>
<evidence type="ECO:0000313" key="3">
    <source>
        <dbReference type="Proteomes" id="UP001634007"/>
    </source>
</evidence>
<name>A0ABD3KS18_EUCGL</name>